<organism evidence="1 2">
    <name type="scientific">Pseudazoarcus pumilus</name>
    <dbReference type="NCBI Taxonomy" id="2067960"/>
    <lineage>
        <taxon>Bacteria</taxon>
        <taxon>Pseudomonadati</taxon>
        <taxon>Pseudomonadota</taxon>
        <taxon>Betaproteobacteria</taxon>
        <taxon>Rhodocyclales</taxon>
        <taxon>Zoogloeaceae</taxon>
        <taxon>Pseudazoarcus</taxon>
    </lineage>
</organism>
<protein>
    <recommendedName>
        <fullName evidence="3">Restriction endonuclease</fullName>
    </recommendedName>
</protein>
<dbReference type="AlphaFoldDB" id="A0A2I6S9C8"/>
<name>A0A2I6S9C8_9RHOO</name>
<accession>A0A2I6S9C8</accession>
<reference evidence="1 2" key="1">
    <citation type="submission" date="2018-01" db="EMBL/GenBank/DDBJ databases">
        <authorList>
            <person name="Fu G.-Y."/>
        </authorList>
    </citation>
    <scope>NUCLEOTIDE SEQUENCE [LARGE SCALE GENOMIC DNA]</scope>
    <source>
        <strain evidence="1 2">SY39</strain>
    </source>
</reference>
<proteinExistence type="predicted"/>
<evidence type="ECO:0008006" key="3">
    <source>
        <dbReference type="Google" id="ProtNLM"/>
    </source>
</evidence>
<sequence>MYNRANQSEYVPVSLTAHLPAIIASKGRTSPRVQARYLAILKELDLHASAAPVFAGRLFGDIEAKNPDWEGKIIGDLDAILRHADKTVGLRKDILDRIEGYLPPSDVIIDLVESLMPGGKITGANLSDANQVCRKYVQKGINPRFEHFVRDTLASYLQPSDHLQFSVGEMVDFLKDDYDPFAKQVANGLISRAGNLNEKILERALISEGIGPKGTDYSVTGTKSFGDMVFYCNKTVPHKHLYAEVKSYAARERLLRGLQDLTGKDAVGVGFFTDATEFNPDRTQDLINSNTLAIYMPDATYDALHAESKARLSKRNQAFYRKLSTFPPDVVHFTKTGVLP</sequence>
<gene>
    <name evidence="1" type="ORF">C0099_13520</name>
</gene>
<dbReference type="KEGG" id="atw:C0099_13520"/>
<evidence type="ECO:0000313" key="1">
    <source>
        <dbReference type="EMBL" id="AUN95858.1"/>
    </source>
</evidence>
<dbReference type="Proteomes" id="UP000242205">
    <property type="component" value="Chromosome"/>
</dbReference>
<dbReference type="REBASE" id="227051">
    <property type="entry name" value="AspSY39ORF13530P"/>
</dbReference>
<dbReference type="EMBL" id="CP025682">
    <property type="protein sequence ID" value="AUN95858.1"/>
    <property type="molecule type" value="Genomic_DNA"/>
</dbReference>
<evidence type="ECO:0000313" key="2">
    <source>
        <dbReference type="Proteomes" id="UP000242205"/>
    </source>
</evidence>
<keyword evidence="2" id="KW-1185">Reference proteome</keyword>